<dbReference type="InterPro" id="IPR002347">
    <property type="entry name" value="SDR_fam"/>
</dbReference>
<organism evidence="3 4">
    <name type="scientific">Nannocystis pusilla</name>
    <dbReference type="NCBI Taxonomy" id="889268"/>
    <lineage>
        <taxon>Bacteria</taxon>
        <taxon>Pseudomonadati</taxon>
        <taxon>Myxococcota</taxon>
        <taxon>Polyangia</taxon>
        <taxon>Nannocystales</taxon>
        <taxon>Nannocystaceae</taxon>
        <taxon>Nannocystis</taxon>
    </lineage>
</organism>
<dbReference type="RefSeq" id="WP_224195331.1">
    <property type="nucleotide sequence ID" value="NZ_JAIRAU010000043.1"/>
</dbReference>
<name>A0ABS7TZ94_9BACT</name>
<evidence type="ECO:0000256" key="1">
    <source>
        <dbReference type="ARBA" id="ARBA00006484"/>
    </source>
</evidence>
<dbReference type="PANTHER" id="PTHR42760">
    <property type="entry name" value="SHORT-CHAIN DEHYDROGENASES/REDUCTASES FAMILY MEMBER"/>
    <property type="match status" value="1"/>
</dbReference>
<comment type="similarity">
    <text evidence="1">Belongs to the short-chain dehydrogenases/reductases (SDR) family.</text>
</comment>
<dbReference type="SMART" id="SM00822">
    <property type="entry name" value="PKS_KR"/>
    <property type="match status" value="1"/>
</dbReference>
<dbReference type="EMBL" id="JAIRAU010000043">
    <property type="protein sequence ID" value="MBZ5713593.1"/>
    <property type="molecule type" value="Genomic_DNA"/>
</dbReference>
<dbReference type="Pfam" id="PF13561">
    <property type="entry name" value="adh_short_C2"/>
    <property type="match status" value="1"/>
</dbReference>
<reference evidence="3" key="1">
    <citation type="submission" date="2021-08" db="EMBL/GenBank/DDBJ databases">
        <authorList>
            <person name="Stevens D.C."/>
        </authorList>
    </citation>
    <scope>NUCLEOTIDE SEQUENCE</scope>
    <source>
        <strain evidence="3">DSM 53165</strain>
    </source>
</reference>
<keyword evidence="4" id="KW-1185">Reference proteome</keyword>
<dbReference type="Gene3D" id="3.40.50.720">
    <property type="entry name" value="NAD(P)-binding Rossmann-like Domain"/>
    <property type="match status" value="1"/>
</dbReference>
<evidence type="ECO:0000313" key="3">
    <source>
        <dbReference type="EMBL" id="MBZ5713593.1"/>
    </source>
</evidence>
<feature type="domain" description="Ketoreductase" evidence="2">
    <location>
        <begin position="23"/>
        <end position="202"/>
    </location>
</feature>
<dbReference type="PRINTS" id="PR00081">
    <property type="entry name" value="GDHRDH"/>
</dbReference>
<dbReference type="InterPro" id="IPR057326">
    <property type="entry name" value="KR_dom"/>
</dbReference>
<dbReference type="Proteomes" id="UP001139031">
    <property type="component" value="Unassembled WGS sequence"/>
</dbReference>
<dbReference type="SUPFAM" id="SSF51735">
    <property type="entry name" value="NAD(P)-binding Rossmann-fold domains"/>
    <property type="match status" value="1"/>
</dbReference>
<comment type="caution">
    <text evidence="3">The sequence shown here is derived from an EMBL/GenBank/DDBJ whole genome shotgun (WGS) entry which is preliminary data.</text>
</comment>
<proteinExistence type="inferred from homology"/>
<protein>
    <submittedName>
        <fullName evidence="3">3-oxoacyl-ACP reductase FabG</fullName>
    </submittedName>
</protein>
<dbReference type="PRINTS" id="PR00080">
    <property type="entry name" value="SDRFAMILY"/>
</dbReference>
<accession>A0ABS7TZ94</accession>
<gene>
    <name evidence="3" type="ORF">K7C98_30535</name>
</gene>
<evidence type="ECO:0000259" key="2">
    <source>
        <dbReference type="SMART" id="SM00822"/>
    </source>
</evidence>
<evidence type="ECO:0000313" key="4">
    <source>
        <dbReference type="Proteomes" id="UP001139031"/>
    </source>
</evidence>
<sequence length="262" mass="26933">MTTTQSAATTLASTPTKLPLAGKVALVTGGSRGIGAGIVQRLVRDGAAVVFTYAGSKDRADALVAELTAGDGRVLAIEADSGDVDAVKRAVQRTREAFGRLDILVNNAAIARTGQLVDASADDIERTLAVNVRGPVVATQEALRHMERGGRIINIGSINSEYVPFPGASLYALSKGALSGFTHGLARELGARGITINNIQPGPVDTDMNPADGPNGAWLTGQIAVQRFGHTREVAGLVAYLAGDDGAYVTGADLRIDGGFAA</sequence>
<dbReference type="InterPro" id="IPR036291">
    <property type="entry name" value="NAD(P)-bd_dom_sf"/>
</dbReference>
<dbReference type="PANTHER" id="PTHR42760:SF50">
    <property type="entry name" value="SHORT-CHAIN DEHYDROGENASE-RELATED"/>
    <property type="match status" value="1"/>
</dbReference>